<dbReference type="InterPro" id="IPR018511">
    <property type="entry name" value="Hemolysin-typ_Ca-bd_CS"/>
</dbReference>
<reference evidence="5 6" key="2">
    <citation type="submission" date="2018-03" db="EMBL/GenBank/DDBJ databases">
        <authorList>
            <person name="Keele B.F."/>
        </authorList>
    </citation>
    <scope>NUCLEOTIDE SEQUENCE [LARGE SCALE GENOMIC DNA]</scope>
    <source>
        <strain evidence="5 6">D13</strain>
    </source>
</reference>
<gene>
    <name evidence="5" type="ORF">C7S18_08770</name>
</gene>
<dbReference type="AlphaFoldDB" id="A0A2P1PR05"/>
<keyword evidence="4" id="KW-0472">Membrane</keyword>
<dbReference type="Pfam" id="PF00353">
    <property type="entry name" value="HemolysinCabind"/>
    <property type="match status" value="3"/>
</dbReference>
<evidence type="ECO:0000256" key="1">
    <source>
        <dbReference type="ARBA" id="ARBA00004613"/>
    </source>
</evidence>
<accession>A0A2P1PR05</accession>
<keyword evidence="4" id="KW-0812">Transmembrane</keyword>
<dbReference type="OrthoDB" id="5936526at2"/>
<dbReference type="PRINTS" id="PR00313">
    <property type="entry name" value="CABNDNGRPT"/>
</dbReference>
<keyword evidence="6" id="KW-1185">Reference proteome</keyword>
<protein>
    <recommendedName>
        <fullName evidence="7">Calcium-binding protein</fullName>
    </recommendedName>
</protein>
<comment type="subcellular location">
    <subcellularLocation>
        <location evidence="1">Secreted</location>
    </subcellularLocation>
</comment>
<keyword evidence="4" id="KW-1133">Transmembrane helix</keyword>
<proteinExistence type="predicted"/>
<keyword evidence="3" id="KW-0106">Calcium</keyword>
<name>A0A2P1PR05_9GAMM</name>
<dbReference type="PANTHER" id="PTHR38340:SF1">
    <property type="entry name" value="S-LAYER PROTEIN"/>
    <property type="match status" value="1"/>
</dbReference>
<evidence type="ECO:0000256" key="4">
    <source>
        <dbReference type="SAM" id="Phobius"/>
    </source>
</evidence>
<dbReference type="SUPFAM" id="SSF51120">
    <property type="entry name" value="beta-Roll"/>
    <property type="match status" value="1"/>
</dbReference>
<feature type="transmembrane region" description="Helical" evidence="4">
    <location>
        <begin position="150"/>
        <end position="168"/>
    </location>
</feature>
<evidence type="ECO:0000256" key="2">
    <source>
        <dbReference type="ARBA" id="ARBA00022525"/>
    </source>
</evidence>
<organism evidence="5 6">
    <name type="scientific">Ahniella affigens</name>
    <dbReference type="NCBI Taxonomy" id="2021234"/>
    <lineage>
        <taxon>Bacteria</taxon>
        <taxon>Pseudomonadati</taxon>
        <taxon>Pseudomonadota</taxon>
        <taxon>Gammaproteobacteria</taxon>
        <taxon>Lysobacterales</taxon>
        <taxon>Rhodanobacteraceae</taxon>
        <taxon>Ahniella</taxon>
    </lineage>
</organism>
<dbReference type="GO" id="GO:0005576">
    <property type="term" value="C:extracellular region"/>
    <property type="evidence" value="ECO:0007669"/>
    <property type="project" value="UniProtKB-SubCell"/>
</dbReference>
<dbReference type="KEGG" id="xba:C7S18_08770"/>
<evidence type="ECO:0000313" key="6">
    <source>
        <dbReference type="Proteomes" id="UP000241074"/>
    </source>
</evidence>
<dbReference type="PROSITE" id="PS00330">
    <property type="entry name" value="HEMOLYSIN_CALCIUM"/>
    <property type="match status" value="3"/>
</dbReference>
<dbReference type="GO" id="GO:0005509">
    <property type="term" value="F:calcium ion binding"/>
    <property type="evidence" value="ECO:0007669"/>
    <property type="project" value="InterPro"/>
</dbReference>
<dbReference type="InterPro" id="IPR001343">
    <property type="entry name" value="Hemolysn_Ca-bd"/>
</dbReference>
<sequence length="399" mass="42532">MRTKRTRKTCTKRTVFSHAADLTIRSEYRFVSSLVFPLVESRARSIVEEGLNKSILDFQTRTESGTCPDSVLQNQPLACLILGGPSMARIASELVQRLLEHRSATPPTEAHRRHATVPNNRSTTWRITMNRHTISTHARRAIINARTPQAVLAVLLTAVLSTTTSYAATISDTPSVLDYDAGFNEVNTIEIKPNIVSGNPVLDIRDFAGLSGCTPFPTGSVISIRCAAGDLVFFPMQLDNQNDTLVVNETVATLGGYQLSVQAGLGDDDLNGGIEEDQFFGGSGSDFLNGEGGIDALYGEAGDDDLLGGSGTDQLYGGSGNDTMYGEAGNDTLDGGSYNDFLDGGTGADILRGGSGSDRIHAVDGIRDTIDCGLGQDIVRADPFDSIDNNCESVTLISL</sequence>
<evidence type="ECO:0000313" key="5">
    <source>
        <dbReference type="EMBL" id="AVP97279.1"/>
    </source>
</evidence>
<dbReference type="Gene3D" id="2.150.10.10">
    <property type="entry name" value="Serralysin-like metalloprotease, C-terminal"/>
    <property type="match status" value="2"/>
</dbReference>
<dbReference type="InterPro" id="IPR011049">
    <property type="entry name" value="Serralysin-like_metalloprot_C"/>
</dbReference>
<evidence type="ECO:0000256" key="3">
    <source>
        <dbReference type="ARBA" id="ARBA00022837"/>
    </source>
</evidence>
<keyword evidence="2" id="KW-0964">Secreted</keyword>
<dbReference type="PANTHER" id="PTHR38340">
    <property type="entry name" value="S-LAYER PROTEIN"/>
    <property type="match status" value="1"/>
</dbReference>
<dbReference type="EMBL" id="CP027860">
    <property type="protein sequence ID" value="AVP97279.1"/>
    <property type="molecule type" value="Genomic_DNA"/>
</dbReference>
<dbReference type="Proteomes" id="UP000241074">
    <property type="component" value="Chromosome"/>
</dbReference>
<evidence type="ECO:0008006" key="7">
    <source>
        <dbReference type="Google" id="ProtNLM"/>
    </source>
</evidence>
<reference evidence="5 6" key="1">
    <citation type="submission" date="2018-03" db="EMBL/GenBank/DDBJ databases">
        <title>Ahniella affigens gen. nov., sp. nov., a gammaproteobacterium isolated from sandy soil near a stream.</title>
        <authorList>
            <person name="Ko Y."/>
            <person name="Kim J.-H."/>
        </authorList>
    </citation>
    <scope>NUCLEOTIDE SEQUENCE [LARGE SCALE GENOMIC DNA]</scope>
    <source>
        <strain evidence="5 6">D13</strain>
    </source>
</reference>
<dbReference type="InterPro" id="IPR050557">
    <property type="entry name" value="RTX_toxin/Mannuronan_C5-epim"/>
</dbReference>